<dbReference type="KEGG" id="alim:106513619"/>
<dbReference type="InterPro" id="IPR013783">
    <property type="entry name" value="Ig-like_fold"/>
</dbReference>
<proteinExistence type="inferred from homology"/>
<evidence type="ECO:0000313" key="5">
    <source>
        <dbReference type="Proteomes" id="UP000192220"/>
    </source>
</evidence>
<accession>A0A2I4AR79</accession>
<dbReference type="Proteomes" id="UP000192220">
    <property type="component" value="Unplaced"/>
</dbReference>
<dbReference type="InParanoid" id="A0A2I4AR79"/>
<evidence type="ECO:0000256" key="2">
    <source>
        <dbReference type="ARBA" id="ARBA00022729"/>
    </source>
</evidence>
<sequence>MHEDFILSAPSVSDQIELQKICDYAHVTYRETSQVREGVIDPTTLYRAKTEYQSEFDRFLKTDHTGSLIFDTIQIMEKGRKILEKHLDVFISSGLCPNTCGLLHRRVMDCFSCQYEVYICPSPSGQQDCGAFPVEAEEGGQAVLNCFVSWHRLLLGNPEYYYSWAPETGNKELDEKDFTALVVTEDSFVVLNQLHLDEQGTYQCSLRDQNGTVFYRVTFLLSVAPLPRQTHQAVASLPSLPQKDSLSPFQPTGDMLVAVVAMVTALALTASVGLTLVLGMMKRWEHTKDLRRRKAIKCTQAAV</sequence>
<dbReference type="InterPro" id="IPR032700">
    <property type="entry name" value="IZUMO1"/>
</dbReference>
<dbReference type="GO" id="GO:0005102">
    <property type="term" value="F:signaling receptor binding"/>
    <property type="evidence" value="ECO:0007669"/>
    <property type="project" value="InterPro"/>
</dbReference>
<dbReference type="GO" id="GO:0007342">
    <property type="term" value="P:fusion of sperm to egg plasma membrane involved in single fertilization"/>
    <property type="evidence" value="ECO:0007669"/>
    <property type="project" value="InterPro"/>
</dbReference>
<evidence type="ECO:0000256" key="3">
    <source>
        <dbReference type="SAM" id="Phobius"/>
    </source>
</evidence>
<dbReference type="SUPFAM" id="SSF48726">
    <property type="entry name" value="Immunoglobulin"/>
    <property type="match status" value="1"/>
</dbReference>
<dbReference type="PANTHER" id="PTHR35540:SF1">
    <property type="entry name" value="IZUMO SPERM-EGG FUSION PROTEIN 1"/>
    <property type="match status" value="1"/>
</dbReference>
<keyword evidence="3" id="KW-1133">Transmembrane helix</keyword>
<feature type="transmembrane region" description="Helical" evidence="3">
    <location>
        <begin position="255"/>
        <end position="281"/>
    </location>
</feature>
<dbReference type="STRING" id="52670.A0A2I4AR79"/>
<dbReference type="Gene3D" id="2.60.40.10">
    <property type="entry name" value="Immunoglobulins"/>
    <property type="match status" value="1"/>
</dbReference>
<dbReference type="InterPro" id="IPR036179">
    <property type="entry name" value="Ig-like_dom_sf"/>
</dbReference>
<dbReference type="InterPro" id="IPR029389">
    <property type="entry name" value="IZUMO"/>
</dbReference>
<protein>
    <submittedName>
        <fullName evidence="6">Izumo sperm-egg fusion protein 1</fullName>
    </submittedName>
</protein>
<dbReference type="GO" id="GO:0086080">
    <property type="term" value="F:protein binding involved in heterotypic cell-cell adhesion"/>
    <property type="evidence" value="ECO:0007669"/>
    <property type="project" value="TreeGrafter"/>
</dbReference>
<evidence type="ECO:0000259" key="4">
    <source>
        <dbReference type="PROSITE" id="PS50835"/>
    </source>
</evidence>
<comment type="similarity">
    <text evidence="1">Belongs to the Izumo family.</text>
</comment>
<name>A0A2I4AR79_AUSLI</name>
<dbReference type="FunCoup" id="A0A2I4AR79">
    <property type="interactions" value="4"/>
</dbReference>
<feature type="domain" description="Ig-like" evidence="4">
    <location>
        <begin position="121"/>
        <end position="214"/>
    </location>
</feature>
<dbReference type="PROSITE" id="PS50835">
    <property type="entry name" value="IG_LIKE"/>
    <property type="match status" value="1"/>
</dbReference>
<dbReference type="InterPro" id="IPR032699">
    <property type="entry name" value="Izumo-Ig"/>
</dbReference>
<dbReference type="AlphaFoldDB" id="A0A2I4AR79"/>
<keyword evidence="5" id="KW-1185">Reference proteome</keyword>
<gene>
    <name evidence="6" type="primary">izumo1</name>
</gene>
<dbReference type="GO" id="GO:0035036">
    <property type="term" value="P:sperm-egg recognition"/>
    <property type="evidence" value="ECO:0007669"/>
    <property type="project" value="InterPro"/>
</dbReference>
<dbReference type="RefSeq" id="XP_013857999.1">
    <property type="nucleotide sequence ID" value="XM_014002545.1"/>
</dbReference>
<dbReference type="GO" id="GO:0002080">
    <property type="term" value="C:acrosomal membrane"/>
    <property type="evidence" value="ECO:0007669"/>
    <property type="project" value="TreeGrafter"/>
</dbReference>
<keyword evidence="2" id="KW-0732">Signal</keyword>
<dbReference type="InterPro" id="IPR007110">
    <property type="entry name" value="Ig-like_dom"/>
</dbReference>
<evidence type="ECO:0000313" key="6">
    <source>
        <dbReference type="RefSeq" id="XP_013857999.1"/>
    </source>
</evidence>
<keyword evidence="3" id="KW-0812">Transmembrane</keyword>
<dbReference type="CTD" id="284359"/>
<dbReference type="OrthoDB" id="9907157at2759"/>
<reference evidence="6" key="1">
    <citation type="submission" date="2025-08" db="UniProtKB">
        <authorList>
            <consortium name="RefSeq"/>
        </authorList>
    </citation>
    <scope>IDENTIFICATION</scope>
    <source>
        <strain evidence="6">Quisiro</strain>
        <tissue evidence="6">Liver</tissue>
    </source>
</reference>
<dbReference type="GO" id="GO:0005886">
    <property type="term" value="C:plasma membrane"/>
    <property type="evidence" value="ECO:0007669"/>
    <property type="project" value="TreeGrafter"/>
</dbReference>
<dbReference type="Pfam" id="PF15005">
    <property type="entry name" value="IZUMO"/>
    <property type="match status" value="1"/>
</dbReference>
<dbReference type="PANTHER" id="PTHR35540">
    <property type="entry name" value="IZUMO SPERM-EGG FUSION PROTEIN 1"/>
    <property type="match status" value="1"/>
</dbReference>
<evidence type="ECO:0000256" key="1">
    <source>
        <dbReference type="ARBA" id="ARBA00009633"/>
    </source>
</evidence>
<organism evidence="5 6">
    <name type="scientific">Austrofundulus limnaeus</name>
    <name type="common">Annual killifish</name>
    <dbReference type="NCBI Taxonomy" id="52670"/>
    <lineage>
        <taxon>Eukaryota</taxon>
        <taxon>Metazoa</taxon>
        <taxon>Chordata</taxon>
        <taxon>Craniata</taxon>
        <taxon>Vertebrata</taxon>
        <taxon>Euteleostomi</taxon>
        <taxon>Actinopterygii</taxon>
        <taxon>Neopterygii</taxon>
        <taxon>Teleostei</taxon>
        <taxon>Neoteleostei</taxon>
        <taxon>Acanthomorphata</taxon>
        <taxon>Ovalentaria</taxon>
        <taxon>Atherinomorphae</taxon>
        <taxon>Cyprinodontiformes</taxon>
        <taxon>Rivulidae</taxon>
        <taxon>Austrofundulus</taxon>
    </lineage>
</organism>
<keyword evidence="3" id="KW-0472">Membrane</keyword>
<dbReference type="Pfam" id="PF16706">
    <property type="entry name" value="Izumo-Ig"/>
    <property type="match status" value="1"/>
</dbReference>